<dbReference type="PROSITE" id="PS50925">
    <property type="entry name" value="BLUF"/>
    <property type="match status" value="1"/>
</dbReference>
<dbReference type="Pfam" id="PF04940">
    <property type="entry name" value="BLUF"/>
    <property type="match status" value="1"/>
</dbReference>
<feature type="transmembrane region" description="Helical" evidence="6">
    <location>
        <begin position="264"/>
        <end position="283"/>
    </location>
</feature>
<dbReference type="EMBL" id="FO082060">
    <property type="protein sequence ID" value="CCE23367.1"/>
    <property type="molecule type" value="Genomic_DNA"/>
</dbReference>
<dbReference type="Pfam" id="PF06146">
    <property type="entry name" value="PsiE"/>
    <property type="match status" value="1"/>
</dbReference>
<keyword evidence="5 6" id="KW-0472">Membrane</keyword>
<feature type="transmembrane region" description="Helical" evidence="6">
    <location>
        <begin position="170"/>
        <end position="191"/>
    </location>
</feature>
<dbReference type="GO" id="GO:0009882">
    <property type="term" value="F:blue light photoreceptor activity"/>
    <property type="evidence" value="ECO:0007669"/>
    <property type="project" value="InterPro"/>
</dbReference>
<evidence type="ECO:0000256" key="4">
    <source>
        <dbReference type="ARBA" id="ARBA00022989"/>
    </source>
</evidence>
<evidence type="ECO:0000313" key="9">
    <source>
        <dbReference type="Proteomes" id="UP000008315"/>
    </source>
</evidence>
<feature type="transmembrane region" description="Helical" evidence="6">
    <location>
        <begin position="238"/>
        <end position="258"/>
    </location>
</feature>
<dbReference type="Gene3D" id="3.30.70.100">
    <property type="match status" value="1"/>
</dbReference>
<evidence type="ECO:0000256" key="2">
    <source>
        <dbReference type="ARBA" id="ARBA00022475"/>
    </source>
</evidence>
<dbReference type="Proteomes" id="UP000008315">
    <property type="component" value="Chromosome"/>
</dbReference>
<organism evidence="8 9">
    <name type="scientific">Methylotuvimicrobium alcaliphilum (strain DSM 19304 / NCIMB 14124 / VKM B-2133 / 20Z)</name>
    <name type="common">Methylomicrobium alcaliphilum</name>
    <dbReference type="NCBI Taxonomy" id="1091494"/>
    <lineage>
        <taxon>Bacteria</taxon>
        <taxon>Pseudomonadati</taxon>
        <taxon>Pseudomonadota</taxon>
        <taxon>Gammaproteobacteria</taxon>
        <taxon>Methylococcales</taxon>
        <taxon>Methylococcaceae</taxon>
        <taxon>Methylotuvimicrobium</taxon>
    </lineage>
</organism>
<keyword evidence="9" id="KW-1185">Reference proteome</keyword>
<dbReference type="KEGG" id="mah:MEALZ_1680"/>
<dbReference type="PATRIC" id="fig|271065.3.peg.1721"/>
<name>G4T077_META2</name>
<keyword evidence="4 6" id="KW-1133">Transmembrane helix</keyword>
<reference evidence="9" key="1">
    <citation type="journal article" date="2012" name="J. Bacteriol.">
        <title>Genome sequence of the haloalkaliphilic methanotrophic bacterium Methylomicrobium alcaliphilum 20Z.</title>
        <authorList>
            <person name="Vuilleumier S."/>
            <person name="Khmelenina V.N."/>
            <person name="Bringel F."/>
            <person name="Reshetnikov A.S."/>
            <person name="Lajus A."/>
            <person name="Mangenot S."/>
            <person name="Rouy Z."/>
            <person name="Op den Camp H.J."/>
            <person name="Jetten M.S."/>
            <person name="Dispirito A.A."/>
            <person name="Dunfield P."/>
            <person name="Klotz M.G."/>
            <person name="Semrau J.D."/>
            <person name="Stein L.Y."/>
            <person name="Barbe V."/>
            <person name="Medigue C."/>
            <person name="Trotsenko Y.A."/>
            <person name="Kalyuzhnaya M.G."/>
        </authorList>
    </citation>
    <scope>NUCLEOTIDE SEQUENCE [LARGE SCALE GENOMIC DNA]</scope>
    <source>
        <strain evidence="9">DSM 19304 / NCIMB 14124 / VKM B-2133 / 20Z</strain>
    </source>
</reference>
<dbReference type="InterPro" id="IPR020948">
    <property type="entry name" value="P_starv_induced_PsiE-like"/>
</dbReference>
<keyword evidence="2" id="KW-1003">Cell membrane</keyword>
<dbReference type="GO" id="GO:0071949">
    <property type="term" value="F:FAD binding"/>
    <property type="evidence" value="ECO:0007669"/>
    <property type="project" value="InterPro"/>
</dbReference>
<feature type="transmembrane region" description="Helical" evidence="6">
    <location>
        <begin position="211"/>
        <end position="231"/>
    </location>
</feature>
<keyword evidence="3 6" id="KW-0812">Transmembrane</keyword>
<protein>
    <submittedName>
        <fullName evidence="8">BLUF domain protein</fullName>
    </submittedName>
</protein>
<dbReference type="InterPro" id="IPR036046">
    <property type="entry name" value="Acylphosphatase-like_dom_sf"/>
</dbReference>
<evidence type="ECO:0000313" key="8">
    <source>
        <dbReference type="EMBL" id="CCE23367.1"/>
    </source>
</evidence>
<comment type="subcellular location">
    <subcellularLocation>
        <location evidence="1">Cell membrane</location>
        <topology evidence="1">Multi-pass membrane protein</topology>
    </subcellularLocation>
</comment>
<dbReference type="SUPFAM" id="SSF54975">
    <property type="entry name" value="Acylphosphatase/BLUF domain-like"/>
    <property type="match status" value="1"/>
</dbReference>
<evidence type="ECO:0000259" key="7">
    <source>
        <dbReference type="PROSITE" id="PS50925"/>
    </source>
</evidence>
<dbReference type="AlphaFoldDB" id="G4T077"/>
<evidence type="ECO:0000256" key="6">
    <source>
        <dbReference type="SAM" id="Phobius"/>
    </source>
</evidence>
<dbReference type="SMART" id="SM01034">
    <property type="entry name" value="BLUF"/>
    <property type="match status" value="1"/>
</dbReference>
<dbReference type="HOGENOM" id="CLU_945965_0_0_6"/>
<feature type="domain" description="BLUF" evidence="7">
    <location>
        <begin position="2"/>
        <end position="93"/>
    </location>
</feature>
<dbReference type="STRING" id="1091494.MEALZ_1680"/>
<dbReference type="InterPro" id="IPR007024">
    <property type="entry name" value="BLUF_domain"/>
</dbReference>
<evidence type="ECO:0000256" key="5">
    <source>
        <dbReference type="ARBA" id="ARBA00023136"/>
    </source>
</evidence>
<gene>
    <name evidence="8" type="ordered locus">MEALZ_1680</name>
</gene>
<sequence>MLVRMLYISSATSSMSDEDMLNMLEKCRINNAARNITGMLLYCQDTFVQVLEGEDKDVDALFNCIKKDPRHSGVNILERKVVDKRQFPDWSMGFKKITDADLSNVEGLNSFFEHDAGSDYFIHEQNIVSLLMQHFRKKYQAQMAHAELPTEDVNPLIGSLHKTIIKAVNVLAVLMVAVILFGVWDVVVVIFDKLFTPPYLMLTVSDILATFGSFMMVLIAIEIFINITLYLRTDVIPIRLVLATAVMAVARKIIIFDYKAIDPQYVYASGVVLLALGVTYWIVGKYHSEEDKTI</sequence>
<evidence type="ECO:0000256" key="3">
    <source>
        <dbReference type="ARBA" id="ARBA00022692"/>
    </source>
</evidence>
<evidence type="ECO:0000256" key="1">
    <source>
        <dbReference type="ARBA" id="ARBA00004651"/>
    </source>
</evidence>
<dbReference type="RefSeq" id="WP_014148160.1">
    <property type="nucleotide sequence ID" value="NC_016112.1"/>
</dbReference>
<proteinExistence type="predicted"/>
<dbReference type="GO" id="GO:0005886">
    <property type="term" value="C:plasma membrane"/>
    <property type="evidence" value="ECO:0007669"/>
    <property type="project" value="UniProtKB-SubCell"/>
</dbReference>
<accession>G4T077</accession>